<name>A0AB34H2G3_ESCRO</name>
<sequence length="140" mass="14349">MHGTRPHPQSTVPRRGGPRPACPAQAGSLGPSAGSSQLGPRGRGCPPASEPLPEQDGSPSPRRPGAPAAAASGRMEVTFSRHLSGPASLPGTALDTPVPASPPGPEEPPRMPAEHHNTVCPQLCHPKPEDSGLVLLRKEN</sequence>
<evidence type="ECO:0000313" key="2">
    <source>
        <dbReference type="EMBL" id="KAJ8785623.1"/>
    </source>
</evidence>
<organism evidence="2 3">
    <name type="scientific">Eschrichtius robustus</name>
    <name type="common">California gray whale</name>
    <name type="synonym">Eschrichtius gibbosus</name>
    <dbReference type="NCBI Taxonomy" id="9764"/>
    <lineage>
        <taxon>Eukaryota</taxon>
        <taxon>Metazoa</taxon>
        <taxon>Chordata</taxon>
        <taxon>Craniata</taxon>
        <taxon>Vertebrata</taxon>
        <taxon>Euteleostomi</taxon>
        <taxon>Mammalia</taxon>
        <taxon>Eutheria</taxon>
        <taxon>Laurasiatheria</taxon>
        <taxon>Artiodactyla</taxon>
        <taxon>Whippomorpha</taxon>
        <taxon>Cetacea</taxon>
        <taxon>Mysticeti</taxon>
        <taxon>Eschrichtiidae</taxon>
        <taxon>Eschrichtius</taxon>
    </lineage>
</organism>
<feature type="compositionally biased region" description="Low complexity" evidence="1">
    <location>
        <begin position="57"/>
        <end position="74"/>
    </location>
</feature>
<feature type="region of interest" description="Disordered" evidence="1">
    <location>
        <begin position="1"/>
        <end position="140"/>
    </location>
</feature>
<feature type="compositionally biased region" description="Basic and acidic residues" evidence="1">
    <location>
        <begin position="126"/>
        <end position="140"/>
    </location>
</feature>
<dbReference type="EMBL" id="JAIQCJ010002014">
    <property type="protein sequence ID" value="KAJ8785623.1"/>
    <property type="molecule type" value="Genomic_DNA"/>
</dbReference>
<comment type="caution">
    <text evidence="2">The sequence shown here is derived from an EMBL/GenBank/DDBJ whole genome shotgun (WGS) entry which is preliminary data.</text>
</comment>
<reference evidence="2 3" key="1">
    <citation type="submission" date="2022-11" db="EMBL/GenBank/DDBJ databases">
        <title>Whole genome sequence of Eschrichtius robustus ER-17-0199.</title>
        <authorList>
            <person name="Bruniche-Olsen A."/>
            <person name="Black A.N."/>
            <person name="Fields C.J."/>
            <person name="Walden K."/>
            <person name="Dewoody J.A."/>
        </authorList>
    </citation>
    <scope>NUCLEOTIDE SEQUENCE [LARGE SCALE GENOMIC DNA]</scope>
    <source>
        <strain evidence="2">ER-17-0199</strain>
        <tissue evidence="2">Blubber</tissue>
    </source>
</reference>
<feature type="compositionally biased region" description="Low complexity" evidence="1">
    <location>
        <begin position="13"/>
        <end position="27"/>
    </location>
</feature>
<gene>
    <name evidence="2" type="ORF">J1605_007220</name>
</gene>
<evidence type="ECO:0000256" key="1">
    <source>
        <dbReference type="SAM" id="MobiDB-lite"/>
    </source>
</evidence>
<dbReference type="Proteomes" id="UP001159641">
    <property type="component" value="Unassembled WGS sequence"/>
</dbReference>
<proteinExistence type="predicted"/>
<accession>A0AB34H2G3</accession>
<protein>
    <submittedName>
        <fullName evidence="2">Uncharacterized protein</fullName>
    </submittedName>
</protein>
<keyword evidence="3" id="KW-1185">Reference proteome</keyword>
<dbReference type="AlphaFoldDB" id="A0AB34H2G3"/>
<evidence type="ECO:0000313" key="3">
    <source>
        <dbReference type="Proteomes" id="UP001159641"/>
    </source>
</evidence>
<feature type="compositionally biased region" description="Basic and acidic residues" evidence="1">
    <location>
        <begin position="107"/>
        <end position="117"/>
    </location>
</feature>